<evidence type="ECO:0000313" key="4">
    <source>
        <dbReference type="Proteomes" id="UP001176521"/>
    </source>
</evidence>
<dbReference type="PANTHER" id="PTHR48029">
    <property type="entry name" value="NUCLEOLAR PROTEIN 8"/>
    <property type="match status" value="1"/>
</dbReference>
<dbReference type="EMBL" id="JAPDMQ010001194">
    <property type="protein sequence ID" value="KAK0518715.1"/>
    <property type="molecule type" value="Genomic_DNA"/>
</dbReference>
<feature type="compositionally biased region" description="Polar residues" evidence="2">
    <location>
        <begin position="68"/>
        <end position="77"/>
    </location>
</feature>
<dbReference type="SUPFAM" id="SSF54928">
    <property type="entry name" value="RNA-binding domain, RBD"/>
    <property type="match status" value="1"/>
</dbReference>
<accession>A0AAN6G3C9</accession>
<feature type="region of interest" description="Disordered" evidence="2">
    <location>
        <begin position="254"/>
        <end position="501"/>
    </location>
</feature>
<feature type="compositionally biased region" description="Polar residues" evidence="2">
    <location>
        <begin position="85"/>
        <end position="97"/>
    </location>
</feature>
<reference evidence="3" key="1">
    <citation type="journal article" date="2023" name="PhytoFront">
        <title>Draft Genome Resources of Seven Strains of Tilletia horrida, Causal Agent of Kernel Smut of Rice.</title>
        <authorList>
            <person name="Khanal S."/>
            <person name="Antony Babu S."/>
            <person name="Zhou X.G."/>
        </authorList>
    </citation>
    <scope>NUCLEOTIDE SEQUENCE</scope>
    <source>
        <strain evidence="3">TX3</strain>
    </source>
</reference>
<feature type="compositionally biased region" description="Acidic residues" evidence="2">
    <location>
        <begin position="454"/>
        <end position="464"/>
    </location>
</feature>
<keyword evidence="1" id="KW-0694">RNA-binding</keyword>
<evidence type="ECO:0000313" key="3">
    <source>
        <dbReference type="EMBL" id="KAK0518715.1"/>
    </source>
</evidence>
<organism evidence="3 4">
    <name type="scientific">Tilletia horrida</name>
    <dbReference type="NCBI Taxonomy" id="155126"/>
    <lineage>
        <taxon>Eukaryota</taxon>
        <taxon>Fungi</taxon>
        <taxon>Dikarya</taxon>
        <taxon>Basidiomycota</taxon>
        <taxon>Ustilaginomycotina</taxon>
        <taxon>Exobasidiomycetes</taxon>
        <taxon>Tilletiales</taxon>
        <taxon>Tilletiaceae</taxon>
        <taxon>Tilletia</taxon>
    </lineage>
</organism>
<feature type="compositionally biased region" description="Basic and acidic residues" evidence="2">
    <location>
        <begin position="53"/>
        <end position="63"/>
    </location>
</feature>
<dbReference type="InterPro" id="IPR035979">
    <property type="entry name" value="RBD_domain_sf"/>
</dbReference>
<name>A0AAN6G3C9_9BASI</name>
<keyword evidence="4" id="KW-1185">Reference proteome</keyword>
<feature type="region of interest" description="Disordered" evidence="2">
    <location>
        <begin position="1"/>
        <end position="119"/>
    </location>
</feature>
<evidence type="ECO:0000256" key="1">
    <source>
        <dbReference type="ARBA" id="ARBA00022884"/>
    </source>
</evidence>
<dbReference type="InterPro" id="IPR012677">
    <property type="entry name" value="Nucleotide-bd_a/b_plait_sf"/>
</dbReference>
<evidence type="ECO:0000256" key="2">
    <source>
        <dbReference type="SAM" id="MobiDB-lite"/>
    </source>
</evidence>
<feature type="non-terminal residue" evidence="3">
    <location>
        <position position="709"/>
    </location>
</feature>
<feature type="compositionally biased region" description="Acidic residues" evidence="2">
    <location>
        <begin position="362"/>
        <end position="393"/>
    </location>
</feature>
<sequence length="709" mass="75489">MPKGPSAAKTRTPPRKAPVSPEKAEGGSGRKPSQERRPSGGTFKNADSAPAGIDKKGKGKSRDAVVPTTPTLASGGTSKKAGASEGQNRLKTKSSPVLPQKTTPKPPQKKETKDPNAPTTVRLHVAGLNPDVSAAELRARFTSFGEVLAVDGWPAGKNALGDPITYAFLTLQTTHGKLSRCLSILNNAAWRGSKLRIGEARPLYSARIAQEAEASAKSGWRAPEREAVEAKFRLEEGGRMLELEEVRRRADPAAVAAGAGNAESVGRGSAPQSDGGKDSDESESESESDSDSSSDEETEADAEASEDADVAMDEDEDDEVEDEDEEEQVVPETVQEDSAAVEEADHPAISVEVDGAEKEDSNQDDEEDEDEDEDEDDGDDSEEEGGEQTDADADPAPADLPNPAPVASMDLDESTTAATQANAPAPASAPVAPPRSRVQFSSLEQMFRVRPDIEQGEDDDDDDNAGPGRSAAFQLGLDEDELAQVEKDEEQRVGGAPSSFSILGGLALDDVEMDEEFEFGREEGVPAGVLGRGADGVHEDGDAAGPSRSPWQTAGTGMGASTSGMGAQPAARTALPFLFPRFEGVDELSRRCATGAKGKTGKTRRAQIVAGVQQNGLRPVRDERNLAYRLLFRDLSEGITPRSEQVLPFHRTESLDEIEEQWKATRRVLTQEYKRRHREAVKKQRRRVVGSRATGGVVGIKGHAGRGTT</sequence>
<dbReference type="PANTHER" id="PTHR48029:SF1">
    <property type="entry name" value="NUCLEOLAR PROTEIN 8"/>
    <property type="match status" value="1"/>
</dbReference>
<dbReference type="Gene3D" id="3.30.70.330">
    <property type="match status" value="1"/>
</dbReference>
<gene>
    <name evidence="3" type="ORF">OC842_007706</name>
</gene>
<protein>
    <recommendedName>
        <fullName evidence="5">RRM domain-containing protein</fullName>
    </recommendedName>
</protein>
<proteinExistence type="predicted"/>
<feature type="compositionally biased region" description="Low complexity" evidence="2">
    <location>
        <begin position="254"/>
        <end position="266"/>
    </location>
</feature>
<dbReference type="Proteomes" id="UP001176521">
    <property type="component" value="Unassembled WGS sequence"/>
</dbReference>
<feature type="region of interest" description="Disordered" evidence="2">
    <location>
        <begin position="537"/>
        <end position="567"/>
    </location>
</feature>
<feature type="compositionally biased region" description="Low complexity" evidence="2">
    <location>
        <begin position="415"/>
        <end position="430"/>
    </location>
</feature>
<feature type="compositionally biased region" description="Acidic residues" evidence="2">
    <location>
        <begin position="280"/>
        <end position="329"/>
    </location>
</feature>
<feature type="compositionally biased region" description="Low complexity" evidence="2">
    <location>
        <begin position="553"/>
        <end position="567"/>
    </location>
</feature>
<dbReference type="GO" id="GO:0003723">
    <property type="term" value="F:RNA binding"/>
    <property type="evidence" value="ECO:0007669"/>
    <property type="project" value="UniProtKB-KW"/>
</dbReference>
<dbReference type="AlphaFoldDB" id="A0AAN6G3C9"/>
<comment type="caution">
    <text evidence="3">The sequence shown here is derived from an EMBL/GenBank/DDBJ whole genome shotgun (WGS) entry which is preliminary data.</text>
</comment>
<evidence type="ECO:0008006" key="5">
    <source>
        <dbReference type="Google" id="ProtNLM"/>
    </source>
</evidence>